<feature type="compositionally biased region" description="Pro residues" evidence="1">
    <location>
        <begin position="119"/>
        <end position="151"/>
    </location>
</feature>
<feature type="compositionally biased region" description="Pro residues" evidence="1">
    <location>
        <begin position="528"/>
        <end position="541"/>
    </location>
</feature>
<proteinExistence type="predicted"/>
<keyword evidence="2" id="KW-0812">Transmembrane</keyword>
<feature type="compositionally biased region" description="Polar residues" evidence="1">
    <location>
        <begin position="307"/>
        <end position="334"/>
    </location>
</feature>
<reference evidence="4" key="4">
    <citation type="submission" date="2025-05" db="UniProtKB">
        <authorList>
            <consortium name="EnsemblFungi"/>
        </authorList>
    </citation>
    <scope>IDENTIFICATION</scope>
    <source>
        <strain evidence="4">isolate 1-1 / race 1 (BBBD)</strain>
    </source>
</reference>
<dbReference type="SUPFAM" id="SSF49503">
    <property type="entry name" value="Cupredoxins"/>
    <property type="match status" value="2"/>
</dbReference>
<dbReference type="OrthoDB" id="1921208at2759"/>
<evidence type="ECO:0000256" key="2">
    <source>
        <dbReference type="SAM" id="Phobius"/>
    </source>
</evidence>
<sequence>MKLTPRTCLLGTMYLMAGVKTTDPAGTDHKVTVGKGGGTSGFEPSHISAKKGDTITFVFFQDGHTLTQTHFNNPCAGLNPPSDSFCTITDAKTGPSNYPTGGSGDYPTGGLQPPTGGAQPPPPTGDQQPPPKEQQPPPSEQQPPSGSPQPPTGADYPTFGDPSKIPNTPTASPPTEPTTPVDVPDSPQSPPTSKDPSTPPPTTPQCLCPAPPSSEYPTGPQPTSPKEKTCEAKCIEVSGQCQTSTDCDAQSKSPSDSKCKIEDGKCKKCGESSKKKRSLQSYSFAYLRKRLLRRDENSPIGDGVQQVDLSASENAQPLDGTTQLNTAPTGQDATASLGPDATAPATAPAIPGFGVPPASGQDAKTDSANTDSKLGTDKTDAGPTPTGLDSGFVKVSEEQKSTGKTWKIQITDDSKPLWFMCATLHHCTSGMVFAVNPPDSGDKTFDQFLKLAKGSTCPTQYPTNPNLQGDGCKADKPPCNGEKKEAPPADTPPVTSGGNPEQPKTPENPQQTPDTPTVSSGEGKDPQPSNPPAPTPPPAPENPQGNTTTPEEKPSGQGHQVDGSMLSFVLYVGIMFISFYVSASAP</sequence>
<feature type="region of interest" description="Disordered" evidence="1">
    <location>
        <begin position="292"/>
        <end position="405"/>
    </location>
</feature>
<dbReference type="PANTHER" id="PTHR34883:SF15">
    <property type="entry name" value="EXTRACELLULAR SERINE-RICH PROTEIN"/>
    <property type="match status" value="1"/>
</dbReference>
<feature type="transmembrane region" description="Helical" evidence="2">
    <location>
        <begin position="565"/>
        <end position="583"/>
    </location>
</feature>
<dbReference type="STRING" id="630390.A0A0C4ELX4"/>
<accession>A0A0C4ELX4</accession>
<feature type="compositionally biased region" description="Polar residues" evidence="1">
    <location>
        <begin position="505"/>
        <end position="520"/>
    </location>
</feature>
<reference evidence="3" key="1">
    <citation type="submission" date="2009-11" db="EMBL/GenBank/DDBJ databases">
        <authorList>
            <consortium name="The Broad Institute Genome Sequencing Platform"/>
            <person name="Ward D."/>
            <person name="Feldgarden M."/>
            <person name="Earl A."/>
            <person name="Young S.K."/>
            <person name="Zeng Q."/>
            <person name="Koehrsen M."/>
            <person name="Alvarado L."/>
            <person name="Berlin A."/>
            <person name="Bochicchio J."/>
            <person name="Borenstein D."/>
            <person name="Chapman S.B."/>
            <person name="Chen Z."/>
            <person name="Engels R."/>
            <person name="Freedman E."/>
            <person name="Gellesch M."/>
            <person name="Goldberg J."/>
            <person name="Griggs A."/>
            <person name="Gujja S."/>
            <person name="Heilman E."/>
            <person name="Heiman D."/>
            <person name="Hepburn T."/>
            <person name="Howarth C."/>
            <person name="Jen D."/>
            <person name="Larson L."/>
            <person name="Lewis B."/>
            <person name="Mehta T."/>
            <person name="Park D."/>
            <person name="Pearson M."/>
            <person name="Roberts A."/>
            <person name="Saif S."/>
            <person name="Shea T."/>
            <person name="Shenoy N."/>
            <person name="Sisk P."/>
            <person name="Stolte C."/>
            <person name="Sykes S."/>
            <person name="Thomson T."/>
            <person name="Walk T."/>
            <person name="White J."/>
            <person name="Yandava C."/>
            <person name="Izard J."/>
            <person name="Baranova O.V."/>
            <person name="Blanton J.M."/>
            <person name="Tanner A.C."/>
            <person name="Dewhirst F.E."/>
            <person name="Haas B."/>
            <person name="Nusbaum C."/>
            <person name="Birren B."/>
        </authorList>
    </citation>
    <scope>NUCLEOTIDE SEQUENCE [LARGE SCALE GENOMIC DNA]</scope>
    <source>
        <strain evidence="3">1-1 BBBD Race 1</strain>
    </source>
</reference>
<keyword evidence="2" id="KW-0472">Membrane</keyword>
<organism evidence="3">
    <name type="scientific">Puccinia triticina (isolate 1-1 / race 1 (BBBD))</name>
    <name type="common">Brown leaf rust fungus</name>
    <dbReference type="NCBI Taxonomy" id="630390"/>
    <lineage>
        <taxon>Eukaryota</taxon>
        <taxon>Fungi</taxon>
        <taxon>Dikarya</taxon>
        <taxon>Basidiomycota</taxon>
        <taxon>Pucciniomycotina</taxon>
        <taxon>Pucciniomycetes</taxon>
        <taxon>Pucciniales</taxon>
        <taxon>Pucciniaceae</taxon>
        <taxon>Puccinia</taxon>
    </lineage>
</organism>
<feature type="compositionally biased region" description="Basic and acidic residues" evidence="1">
    <location>
        <begin position="472"/>
        <end position="487"/>
    </location>
</feature>
<feature type="compositionally biased region" description="Low complexity" evidence="1">
    <location>
        <begin position="178"/>
        <end position="196"/>
    </location>
</feature>
<evidence type="ECO:0008006" key="6">
    <source>
        <dbReference type="Google" id="ProtNLM"/>
    </source>
</evidence>
<reference evidence="4 5" key="3">
    <citation type="journal article" date="2017" name="G3 (Bethesda)">
        <title>Comparative analysis highlights variable genome content of wheat rusts and divergence of the mating loci.</title>
        <authorList>
            <person name="Cuomo C.A."/>
            <person name="Bakkeren G."/>
            <person name="Khalil H.B."/>
            <person name="Panwar V."/>
            <person name="Joly D."/>
            <person name="Linning R."/>
            <person name="Sakthikumar S."/>
            <person name="Song X."/>
            <person name="Adiconis X."/>
            <person name="Fan L."/>
            <person name="Goldberg J.M."/>
            <person name="Levin J.Z."/>
            <person name="Young S."/>
            <person name="Zeng Q."/>
            <person name="Anikster Y."/>
            <person name="Bruce M."/>
            <person name="Wang M."/>
            <person name="Yin C."/>
            <person name="McCallum B."/>
            <person name="Szabo L.J."/>
            <person name="Hulbert S."/>
            <person name="Chen X."/>
            <person name="Fellers J.P."/>
        </authorList>
    </citation>
    <scope>NUCLEOTIDE SEQUENCE</scope>
    <source>
        <strain evidence="4">isolate 1-1 / race 1 (BBBD)</strain>
        <strain evidence="5">Isolate 1-1 / race 1 (BBBD)</strain>
    </source>
</reference>
<name>A0A0C4ELX4_PUCT1</name>
<evidence type="ECO:0000256" key="1">
    <source>
        <dbReference type="SAM" id="MobiDB-lite"/>
    </source>
</evidence>
<dbReference type="InterPro" id="IPR008972">
    <property type="entry name" value="Cupredoxin"/>
</dbReference>
<dbReference type="AlphaFoldDB" id="A0A0C4ELX4"/>
<evidence type="ECO:0000313" key="5">
    <source>
        <dbReference type="Proteomes" id="UP000005240"/>
    </source>
</evidence>
<dbReference type="PANTHER" id="PTHR34883">
    <property type="entry name" value="SERINE-RICH PROTEIN, PUTATIVE-RELATED-RELATED"/>
    <property type="match status" value="1"/>
</dbReference>
<evidence type="ECO:0000313" key="3">
    <source>
        <dbReference type="EMBL" id="OAV87660.1"/>
    </source>
</evidence>
<keyword evidence="2" id="KW-1133">Transmembrane helix</keyword>
<dbReference type="EnsemblFungi" id="PTTG_01762-t43_1">
    <property type="protein sequence ID" value="PTTG_01762-t43_1-p1"/>
    <property type="gene ID" value="PTTG_01762"/>
</dbReference>
<feature type="compositionally biased region" description="Pro residues" evidence="1">
    <location>
        <begin position="197"/>
        <end position="223"/>
    </location>
</feature>
<reference evidence="3" key="2">
    <citation type="submission" date="2016-05" db="EMBL/GenBank/DDBJ databases">
        <title>Comparative analysis highlights variable genome content of wheat rusts and divergence of the mating loci.</title>
        <authorList>
            <person name="Cuomo C.A."/>
            <person name="Bakkeren G."/>
            <person name="Szabo L."/>
            <person name="Khalil H."/>
            <person name="Joly D."/>
            <person name="Goldberg J."/>
            <person name="Young S."/>
            <person name="Zeng Q."/>
            <person name="Fellers J."/>
        </authorList>
    </citation>
    <scope>NUCLEOTIDE SEQUENCE [LARGE SCALE GENOMIC DNA]</scope>
    <source>
        <strain evidence="3">1-1 BBBD Race 1</strain>
    </source>
</reference>
<dbReference type="Proteomes" id="UP000005240">
    <property type="component" value="Unassembled WGS sequence"/>
</dbReference>
<feature type="compositionally biased region" description="Polar residues" evidence="1">
    <location>
        <begin position="456"/>
        <end position="467"/>
    </location>
</feature>
<feature type="region of interest" description="Disordered" evidence="1">
    <location>
        <begin position="96"/>
        <end position="229"/>
    </location>
</feature>
<feature type="region of interest" description="Disordered" evidence="1">
    <location>
        <begin position="456"/>
        <end position="561"/>
    </location>
</feature>
<dbReference type="InterPro" id="IPR052953">
    <property type="entry name" value="Ser-rich/MCO-related"/>
</dbReference>
<dbReference type="OMA" id="CEAKCIE"/>
<dbReference type="VEuPathDB" id="FungiDB:PTTG_01762"/>
<keyword evidence="5" id="KW-1185">Reference proteome</keyword>
<protein>
    <recommendedName>
        <fullName evidence="6">Phytocyanin domain-containing protein</fullName>
    </recommendedName>
</protein>
<gene>
    <name evidence="3" type="ORF">PTTG_01762</name>
</gene>
<dbReference type="EMBL" id="ADAS02000320">
    <property type="protein sequence ID" value="OAV87660.1"/>
    <property type="molecule type" value="Genomic_DNA"/>
</dbReference>
<evidence type="ECO:0000313" key="4">
    <source>
        <dbReference type="EnsemblFungi" id="PTTG_01762-t43_1-p1"/>
    </source>
</evidence>
<dbReference type="Gene3D" id="2.60.40.420">
    <property type="entry name" value="Cupredoxins - blue copper proteins"/>
    <property type="match status" value="2"/>
</dbReference>
<feature type="compositionally biased region" description="Low complexity" evidence="1">
    <location>
        <begin position="108"/>
        <end position="118"/>
    </location>
</feature>